<evidence type="ECO:0000313" key="1">
    <source>
        <dbReference type="EMBL" id="PXF30921.1"/>
    </source>
</evidence>
<dbReference type="PANTHER" id="PTHR30528:SF0">
    <property type="entry name" value="CYTOPLASMIC PROTEIN"/>
    <property type="match status" value="1"/>
</dbReference>
<dbReference type="InterPro" id="IPR009351">
    <property type="entry name" value="AlkZ-like"/>
</dbReference>
<dbReference type="Pfam" id="PF06224">
    <property type="entry name" value="AlkZ-like"/>
    <property type="match status" value="1"/>
</dbReference>
<comment type="caution">
    <text evidence="1">The sequence shown here is derived from an EMBL/GenBank/DDBJ whole genome shotgun (WGS) entry which is preliminary data.</text>
</comment>
<evidence type="ECO:0008006" key="3">
    <source>
        <dbReference type="Google" id="ProtNLM"/>
    </source>
</evidence>
<dbReference type="Proteomes" id="UP000248090">
    <property type="component" value="Unassembled WGS sequence"/>
</dbReference>
<name>A0ABX5M034_9GAMM</name>
<sequence>MNDVISLSKDEARKLILHHQGLFAVSRGTGVKTTLDRIQHLGYVQIDSIAVVERAHHHILWSRNRHYRSQHLQQLLEQRSIFEYWGHAAAYVPMTDYRFSLPRMQHYHLGASHWFDKNPKLATEVLARIEAEGPLKASDFASADNKSSPWWGWSSTKQALEQLFHEGKLMVARRDGMQKVYDLCERVLPEAVDLTPPTETEYGRYIITRFLRHQGLGSKEHFTYLMREAKTAIYAGLDSMLEGDELQQVMIGEEMFYTLPDALDCLNRPLKQGLKILSPFDNLLIQRQRAQRFFDFDYQLECYLPESKRRYGYFSLPLLWRGRLVARANIKAERKSSVLQVSEVYLTGVGSRARGHFLAAFEQALIEFAQFNGCETVSLTSMQLIED</sequence>
<keyword evidence="2" id="KW-1185">Reference proteome</keyword>
<evidence type="ECO:0000313" key="2">
    <source>
        <dbReference type="Proteomes" id="UP000248090"/>
    </source>
</evidence>
<dbReference type="PANTHER" id="PTHR30528">
    <property type="entry name" value="CYTOPLASMIC PROTEIN"/>
    <property type="match status" value="1"/>
</dbReference>
<dbReference type="EMBL" id="LAPT01000057">
    <property type="protein sequence ID" value="PXF30921.1"/>
    <property type="molecule type" value="Genomic_DNA"/>
</dbReference>
<gene>
    <name evidence="1" type="ORF">WH50_12700</name>
</gene>
<protein>
    <recommendedName>
        <fullName evidence="3">Cytoplasmic protein</fullName>
    </recommendedName>
</protein>
<accession>A0ABX5M034</accession>
<dbReference type="RefSeq" id="WP_110187657.1">
    <property type="nucleotide sequence ID" value="NZ_CP177354.1"/>
</dbReference>
<reference evidence="1 2" key="1">
    <citation type="submission" date="2015-03" db="EMBL/GenBank/DDBJ databases">
        <authorList>
            <person name="Krishnan R."/>
            <person name="Midha S."/>
            <person name="Patil P.B."/>
            <person name="Rameshkumar N."/>
        </authorList>
    </citation>
    <scope>NUCLEOTIDE SEQUENCE [LARGE SCALE GENOMIC DNA]</scope>
    <source>
        <strain evidence="1 2">L1E11</strain>
    </source>
</reference>
<organism evidence="1 2">
    <name type="scientific">Pokkaliibacter plantistimulans</name>
    <dbReference type="NCBI Taxonomy" id="1635171"/>
    <lineage>
        <taxon>Bacteria</taxon>
        <taxon>Pseudomonadati</taxon>
        <taxon>Pseudomonadota</taxon>
        <taxon>Gammaproteobacteria</taxon>
        <taxon>Oceanospirillales</taxon>
        <taxon>Balneatrichaceae</taxon>
        <taxon>Pokkaliibacter</taxon>
    </lineage>
</organism>
<proteinExistence type="predicted"/>